<dbReference type="Gene3D" id="3.40.190.10">
    <property type="entry name" value="Periplasmic binding protein-like II"/>
    <property type="match status" value="2"/>
</dbReference>
<evidence type="ECO:0000313" key="10">
    <source>
        <dbReference type="Proteomes" id="UP000037146"/>
    </source>
</evidence>
<keyword evidence="2 8" id="KW-0732">Signal</keyword>
<evidence type="ECO:0000313" key="9">
    <source>
        <dbReference type="EMBL" id="KMY52455.1"/>
    </source>
</evidence>
<keyword evidence="4" id="KW-0564">Palmitate</keyword>
<evidence type="ECO:0000256" key="3">
    <source>
        <dbReference type="ARBA" id="ARBA00023136"/>
    </source>
</evidence>
<dbReference type="Pfam" id="PF03180">
    <property type="entry name" value="Lipoprotein_9"/>
    <property type="match status" value="1"/>
</dbReference>
<dbReference type="GO" id="GO:0016020">
    <property type="term" value="C:membrane"/>
    <property type="evidence" value="ECO:0007669"/>
    <property type="project" value="UniProtKB-SubCell"/>
</dbReference>
<evidence type="ECO:0000256" key="7">
    <source>
        <dbReference type="PIRSR" id="PIRSR002854-1"/>
    </source>
</evidence>
<dbReference type="CDD" id="cd13597">
    <property type="entry name" value="PBP2_lipoprotein_Tp32"/>
    <property type="match status" value="1"/>
</dbReference>
<dbReference type="STRING" id="1679170.AC625_21075"/>
<feature type="lipid moiety-binding region" description="S-diacylglycerol cysteine" evidence="7">
    <location>
        <position position="21"/>
    </location>
</feature>
<dbReference type="PIRSF" id="PIRSF002854">
    <property type="entry name" value="MetQ"/>
    <property type="match status" value="1"/>
</dbReference>
<comment type="caution">
    <text evidence="9">The sequence shown here is derived from an EMBL/GenBank/DDBJ whole genome shotgun (WGS) entry which is preliminary data.</text>
</comment>
<proteinExistence type="inferred from homology"/>
<dbReference type="PANTHER" id="PTHR30429:SF0">
    <property type="entry name" value="METHIONINE-BINDING LIPOPROTEIN METQ"/>
    <property type="match status" value="1"/>
</dbReference>
<dbReference type="EMBL" id="LFZW01000001">
    <property type="protein sequence ID" value="KMY52455.1"/>
    <property type="molecule type" value="Genomic_DNA"/>
</dbReference>
<evidence type="ECO:0000256" key="8">
    <source>
        <dbReference type="SAM" id="SignalP"/>
    </source>
</evidence>
<organism evidence="9 10">
    <name type="scientific">Peribacillus loiseleuriae</name>
    <dbReference type="NCBI Taxonomy" id="1679170"/>
    <lineage>
        <taxon>Bacteria</taxon>
        <taxon>Bacillati</taxon>
        <taxon>Bacillota</taxon>
        <taxon>Bacilli</taxon>
        <taxon>Bacillales</taxon>
        <taxon>Bacillaceae</taxon>
        <taxon>Peribacillus</taxon>
    </lineage>
</organism>
<evidence type="ECO:0000256" key="4">
    <source>
        <dbReference type="ARBA" id="ARBA00023139"/>
    </source>
</evidence>
<dbReference type="PATRIC" id="fig|1679170.3.peg.4754"/>
<keyword evidence="3" id="KW-0472">Membrane</keyword>
<dbReference type="InterPro" id="IPR004872">
    <property type="entry name" value="Lipoprotein_NlpA"/>
</dbReference>
<keyword evidence="5 6" id="KW-0449">Lipoprotein</keyword>
<feature type="signal peptide" evidence="8">
    <location>
        <begin position="1"/>
        <end position="24"/>
    </location>
</feature>
<dbReference type="PROSITE" id="PS51257">
    <property type="entry name" value="PROKAR_LIPOPROTEIN"/>
    <property type="match status" value="1"/>
</dbReference>
<protein>
    <recommendedName>
        <fullName evidence="6">Lipoprotein</fullName>
    </recommendedName>
</protein>
<accession>A0A0K9H0R0</accession>
<dbReference type="SUPFAM" id="SSF53850">
    <property type="entry name" value="Periplasmic binding protein-like II"/>
    <property type="match status" value="1"/>
</dbReference>
<sequence>MKKWLSTLAITSALLLGLTACGGATNEKESGNGSADDKGLTKLVIGASNIPHAEILEKAKPILKEKGIDLQVKVFSDFILPNKALAAKEIDANYFQHLPYLEEANADEGYNLVNAGAVHIEPIGIYSKKYKSLDEIPEGGKIIMRDAVSDEGRILSIFQEHGLIKLKEGVNKTKATINDIVENPKKLVFQPNIEAALLPQVFNNGEGDAVVINANYALDAGLDPIKDPIAVESAKDNPYVNIIAVRAGDENRKEIKTLIEVLHSQEIKDFITEKYKGAVLPAE</sequence>
<dbReference type="OrthoDB" id="9812878at2"/>
<evidence type="ECO:0000256" key="6">
    <source>
        <dbReference type="PIRNR" id="PIRNR002854"/>
    </source>
</evidence>
<dbReference type="AlphaFoldDB" id="A0A0K9H0R0"/>
<comment type="similarity">
    <text evidence="6">Belongs to the nlpA lipoprotein family.</text>
</comment>
<gene>
    <name evidence="9" type="ORF">AC625_21075</name>
</gene>
<evidence type="ECO:0000256" key="1">
    <source>
        <dbReference type="ARBA" id="ARBA00004635"/>
    </source>
</evidence>
<dbReference type="Proteomes" id="UP000037146">
    <property type="component" value="Unassembled WGS sequence"/>
</dbReference>
<keyword evidence="10" id="KW-1185">Reference proteome</keyword>
<dbReference type="RefSeq" id="WP_049683857.1">
    <property type="nucleotide sequence ID" value="NZ_LFZW01000001.1"/>
</dbReference>
<evidence type="ECO:0000256" key="2">
    <source>
        <dbReference type="ARBA" id="ARBA00022729"/>
    </source>
</evidence>
<comment type="subcellular location">
    <subcellularLocation>
        <location evidence="1">Membrane</location>
        <topology evidence="1">Lipid-anchor</topology>
    </subcellularLocation>
</comment>
<feature type="chain" id="PRO_5038332514" description="Lipoprotein" evidence="8">
    <location>
        <begin position="25"/>
        <end position="283"/>
    </location>
</feature>
<name>A0A0K9H0R0_9BACI</name>
<dbReference type="PANTHER" id="PTHR30429">
    <property type="entry name" value="D-METHIONINE-BINDING LIPOPROTEIN METQ"/>
    <property type="match status" value="1"/>
</dbReference>
<evidence type="ECO:0000256" key="5">
    <source>
        <dbReference type="ARBA" id="ARBA00023288"/>
    </source>
</evidence>
<reference evidence="10" key="1">
    <citation type="submission" date="2015-07" db="EMBL/GenBank/DDBJ databases">
        <title>Genome sequencing project for genomic taxonomy and phylogenomics of Bacillus-like bacteria.</title>
        <authorList>
            <person name="Liu B."/>
            <person name="Wang J."/>
            <person name="Zhu Y."/>
            <person name="Liu G."/>
            <person name="Chen Q."/>
            <person name="Chen Z."/>
            <person name="Lan J."/>
            <person name="Che J."/>
            <person name="Ge C."/>
            <person name="Shi H."/>
            <person name="Pan Z."/>
            <person name="Liu X."/>
        </authorList>
    </citation>
    <scope>NUCLEOTIDE SEQUENCE [LARGE SCALE GENOMIC DNA]</scope>
    <source>
        <strain evidence="10">FJAT-27997</strain>
    </source>
</reference>